<organism evidence="1 2">
    <name type="scientific">Platysternon megacephalum</name>
    <name type="common">big-headed turtle</name>
    <dbReference type="NCBI Taxonomy" id="55544"/>
    <lineage>
        <taxon>Eukaryota</taxon>
        <taxon>Metazoa</taxon>
        <taxon>Chordata</taxon>
        <taxon>Craniata</taxon>
        <taxon>Vertebrata</taxon>
        <taxon>Euteleostomi</taxon>
        <taxon>Archelosauria</taxon>
        <taxon>Testudinata</taxon>
        <taxon>Testudines</taxon>
        <taxon>Cryptodira</taxon>
        <taxon>Durocryptodira</taxon>
        <taxon>Testudinoidea</taxon>
        <taxon>Platysternidae</taxon>
        <taxon>Platysternon</taxon>
    </lineage>
</organism>
<gene>
    <name evidence="1" type="ORF">DR999_PMT08738</name>
</gene>
<keyword evidence="2" id="KW-1185">Reference proteome</keyword>
<reference evidence="1 2" key="1">
    <citation type="submission" date="2019-04" db="EMBL/GenBank/DDBJ databases">
        <title>Draft genome of the big-headed turtle Platysternon megacephalum.</title>
        <authorList>
            <person name="Gong S."/>
        </authorList>
    </citation>
    <scope>NUCLEOTIDE SEQUENCE [LARGE SCALE GENOMIC DNA]</scope>
    <source>
        <strain evidence="1">DO16091913</strain>
        <tissue evidence="1">Muscle</tissue>
    </source>
</reference>
<dbReference type="EMBL" id="QXTE01000070">
    <property type="protein sequence ID" value="TFK08324.1"/>
    <property type="molecule type" value="Genomic_DNA"/>
</dbReference>
<dbReference type="Proteomes" id="UP000297703">
    <property type="component" value="Unassembled WGS sequence"/>
</dbReference>
<proteinExistence type="predicted"/>
<evidence type="ECO:0000313" key="1">
    <source>
        <dbReference type="EMBL" id="TFK08324.1"/>
    </source>
</evidence>
<evidence type="ECO:0000313" key="2">
    <source>
        <dbReference type="Proteomes" id="UP000297703"/>
    </source>
</evidence>
<accession>A0A4D9ER74</accession>
<sequence length="96" mass="10219">MFMSLGLKGLNSSRVRPLLPWLRANPGPASAKTELVGSRGATAKPLQLSQPFDSFRNRSDFSVLRQAPSASLGCFRAQALKFRLLSGVGPSPFGSG</sequence>
<reference evidence="1 2" key="2">
    <citation type="submission" date="2019-04" db="EMBL/GenBank/DDBJ databases">
        <title>The genome sequence of big-headed turtle.</title>
        <authorList>
            <person name="Gong S."/>
        </authorList>
    </citation>
    <scope>NUCLEOTIDE SEQUENCE [LARGE SCALE GENOMIC DNA]</scope>
    <source>
        <strain evidence="1">DO16091913</strain>
        <tissue evidence="1">Muscle</tissue>
    </source>
</reference>
<name>A0A4D9ER74_9SAUR</name>
<comment type="caution">
    <text evidence="1">The sequence shown here is derived from an EMBL/GenBank/DDBJ whole genome shotgun (WGS) entry which is preliminary data.</text>
</comment>
<dbReference type="AlphaFoldDB" id="A0A4D9ER74"/>
<protein>
    <submittedName>
        <fullName evidence="1">Retinoblastoma-associated protein</fullName>
    </submittedName>
</protein>